<dbReference type="PANTHER" id="PTHR48047:SF150">
    <property type="entry name" value="SOLANIDINE UDP-GLUCOSE GLUCOSYLTRANSFERASE 1"/>
    <property type="match status" value="1"/>
</dbReference>
<proteinExistence type="inferred from homology"/>
<dbReference type="Gene3D" id="3.40.50.2000">
    <property type="entry name" value="Glycogen Phosphorylase B"/>
    <property type="match status" value="2"/>
</dbReference>
<evidence type="ECO:0000256" key="3">
    <source>
        <dbReference type="RuleBase" id="RU003718"/>
    </source>
</evidence>
<evidence type="ECO:0000313" key="6">
    <source>
        <dbReference type="Proteomes" id="UP001152561"/>
    </source>
</evidence>
<dbReference type="InterPro" id="IPR002213">
    <property type="entry name" value="UDP_glucos_trans"/>
</dbReference>
<sequence length="493" mass="55420">MAARDNGKLLHVLFLPYLSAGHFIPLVNAARLFASRGVKVTILTTPYNALLFQSSIDDDVRISGHSISITTIKFPSADVGLPEGIESFSTATSPEMPPKIFYAIYLLQKPMEEKIREIHPDCIFSDMYFPWTVDIAKELNIPRILYNLSTFMCYSIIHNLNLYKPHQQLEEQSHSFLVPGLPDKIEFKLSQLTDDLKKPAGKRNTFDELLDQIRDSEDRSYGIVHDTFYELEPAYADYYQKLKNPKCWHFGPISHFASKMRSMELVANDHNSSSSNVVVEWLNDQKPKSILYVSFGSMARFSEGQLSEIAQALEASSVPFIFVLRQNQETTWLLRGFEERVSKSKMGLLIRGWVPQLTILEHSATGGFMTHCGTNSLLEAITFGVPMLTWPLYADQFYNEKLVEVLGLGVKVGAEVWNSGIEISSPLLGSTKISEAIERLMSTGSEESKNIRDKATALSKMAKNATKEGGSSWNNLTALIEDIKNFTISSTMT</sequence>
<dbReference type="EMBL" id="JAJAGQ010000014">
    <property type="protein sequence ID" value="KAJ8543421.1"/>
    <property type="molecule type" value="Genomic_DNA"/>
</dbReference>
<dbReference type="EC" id="2.4.1.-" evidence="4"/>
<comment type="similarity">
    <text evidence="1 3">Belongs to the UDP-glycosyltransferase family.</text>
</comment>
<dbReference type="OrthoDB" id="5835829at2759"/>
<evidence type="ECO:0000256" key="1">
    <source>
        <dbReference type="ARBA" id="ARBA00009995"/>
    </source>
</evidence>
<evidence type="ECO:0000256" key="2">
    <source>
        <dbReference type="ARBA" id="ARBA00022679"/>
    </source>
</evidence>
<dbReference type="Pfam" id="PF00201">
    <property type="entry name" value="UDPGT"/>
    <property type="match status" value="1"/>
</dbReference>
<dbReference type="PANTHER" id="PTHR48047">
    <property type="entry name" value="GLYCOSYLTRANSFERASE"/>
    <property type="match status" value="1"/>
</dbReference>
<dbReference type="PROSITE" id="PS00375">
    <property type="entry name" value="UDPGT"/>
    <property type="match status" value="1"/>
</dbReference>
<organism evidence="5 6">
    <name type="scientific">Anisodus acutangulus</name>
    <dbReference type="NCBI Taxonomy" id="402998"/>
    <lineage>
        <taxon>Eukaryota</taxon>
        <taxon>Viridiplantae</taxon>
        <taxon>Streptophyta</taxon>
        <taxon>Embryophyta</taxon>
        <taxon>Tracheophyta</taxon>
        <taxon>Spermatophyta</taxon>
        <taxon>Magnoliopsida</taxon>
        <taxon>eudicotyledons</taxon>
        <taxon>Gunneridae</taxon>
        <taxon>Pentapetalae</taxon>
        <taxon>asterids</taxon>
        <taxon>lamiids</taxon>
        <taxon>Solanales</taxon>
        <taxon>Solanaceae</taxon>
        <taxon>Solanoideae</taxon>
        <taxon>Hyoscyameae</taxon>
        <taxon>Anisodus</taxon>
    </lineage>
</organism>
<gene>
    <name evidence="5" type="ORF">K7X08_005944</name>
</gene>
<keyword evidence="6" id="KW-1185">Reference proteome</keyword>
<dbReference type="GO" id="GO:0035251">
    <property type="term" value="F:UDP-glucosyltransferase activity"/>
    <property type="evidence" value="ECO:0007669"/>
    <property type="project" value="TreeGrafter"/>
</dbReference>
<reference evidence="6" key="1">
    <citation type="journal article" date="2023" name="Proc. Natl. Acad. Sci. U.S.A.">
        <title>Genomic and structural basis for evolution of tropane alkaloid biosynthesis.</title>
        <authorList>
            <person name="Wanga Y.-J."/>
            <person name="Taina T."/>
            <person name="Yua J.-Y."/>
            <person name="Lia J."/>
            <person name="Xua B."/>
            <person name="Chenc J."/>
            <person name="D'Auriad J.C."/>
            <person name="Huanga J.-P."/>
            <person name="Huanga S.-X."/>
        </authorList>
    </citation>
    <scope>NUCLEOTIDE SEQUENCE [LARGE SCALE GENOMIC DNA]</scope>
    <source>
        <strain evidence="6">cv. KIB-2019</strain>
    </source>
</reference>
<dbReference type="FunFam" id="3.40.50.2000:FF:000154">
    <property type="entry name" value="Glycosyltransferase"/>
    <property type="match status" value="1"/>
</dbReference>
<accession>A0A9Q1LS92</accession>
<dbReference type="InterPro" id="IPR035595">
    <property type="entry name" value="UDP_glycos_trans_CS"/>
</dbReference>
<keyword evidence="2 3" id="KW-0808">Transferase</keyword>
<dbReference type="SUPFAM" id="SSF53756">
    <property type="entry name" value="UDP-Glycosyltransferase/glycogen phosphorylase"/>
    <property type="match status" value="1"/>
</dbReference>
<comment type="caution">
    <text evidence="5">The sequence shown here is derived from an EMBL/GenBank/DDBJ whole genome shotgun (WGS) entry which is preliminary data.</text>
</comment>
<protein>
    <recommendedName>
        <fullName evidence="4">Glycosyltransferase</fullName>
        <ecNumber evidence="4">2.4.1.-</ecNumber>
    </recommendedName>
</protein>
<evidence type="ECO:0000313" key="5">
    <source>
        <dbReference type="EMBL" id="KAJ8543421.1"/>
    </source>
</evidence>
<dbReference type="AlphaFoldDB" id="A0A9Q1LS92"/>
<keyword evidence="3" id="KW-0328">Glycosyltransferase</keyword>
<name>A0A9Q1LS92_9SOLA</name>
<dbReference type="CDD" id="cd03784">
    <property type="entry name" value="GT1_Gtf-like"/>
    <property type="match status" value="1"/>
</dbReference>
<evidence type="ECO:0000256" key="4">
    <source>
        <dbReference type="RuleBase" id="RU362057"/>
    </source>
</evidence>
<dbReference type="Proteomes" id="UP001152561">
    <property type="component" value="Unassembled WGS sequence"/>
</dbReference>